<feature type="compositionally biased region" description="Basic and acidic residues" evidence="1">
    <location>
        <begin position="329"/>
        <end position="343"/>
    </location>
</feature>
<organism evidence="3 4">
    <name type="scientific">Robinsoniella peoriensis</name>
    <dbReference type="NCBI Taxonomy" id="180332"/>
    <lineage>
        <taxon>Bacteria</taxon>
        <taxon>Bacillati</taxon>
        <taxon>Bacillota</taxon>
        <taxon>Clostridia</taxon>
        <taxon>Lachnospirales</taxon>
        <taxon>Lachnospiraceae</taxon>
        <taxon>Robinsoniella</taxon>
    </lineage>
</organism>
<feature type="transmembrane region" description="Helical" evidence="2">
    <location>
        <begin position="21"/>
        <end position="40"/>
    </location>
</feature>
<accession>A0A4U8Q9Z9</accession>
<feature type="transmembrane region" description="Helical" evidence="2">
    <location>
        <begin position="140"/>
        <end position="158"/>
    </location>
</feature>
<feature type="compositionally biased region" description="Basic and acidic residues" evidence="1">
    <location>
        <begin position="301"/>
        <end position="316"/>
    </location>
</feature>
<proteinExistence type="predicted"/>
<name>A0A4U8Q9Z9_9FIRM</name>
<dbReference type="EMBL" id="QGQD01000042">
    <property type="protein sequence ID" value="TLD01274.1"/>
    <property type="molecule type" value="Genomic_DNA"/>
</dbReference>
<dbReference type="STRING" id="180332.GCA_000797495_02045"/>
<feature type="transmembrane region" description="Helical" evidence="2">
    <location>
        <begin position="247"/>
        <end position="268"/>
    </location>
</feature>
<dbReference type="AlphaFoldDB" id="A0A4U8Q9Z9"/>
<evidence type="ECO:0000256" key="2">
    <source>
        <dbReference type="SAM" id="Phobius"/>
    </source>
</evidence>
<protein>
    <submittedName>
        <fullName evidence="3">Uncharacterized protein</fullName>
    </submittedName>
</protein>
<reference evidence="3 4" key="1">
    <citation type="journal article" date="2019" name="Anaerobe">
        <title>Detection of Robinsoniella peoriensis in multiple bone samples of a trauma patient.</title>
        <authorList>
            <person name="Schrottner P."/>
            <person name="Hartwich K."/>
            <person name="Bunk B."/>
            <person name="Schober I."/>
            <person name="Helbig S."/>
            <person name="Rudolph W.W."/>
            <person name="Gunzer F."/>
        </authorList>
    </citation>
    <scope>NUCLEOTIDE SEQUENCE [LARGE SCALE GENOMIC DNA]</scope>
    <source>
        <strain evidence="3 4">DSM 106044</strain>
    </source>
</reference>
<keyword evidence="2" id="KW-1133">Transmembrane helix</keyword>
<evidence type="ECO:0000256" key="1">
    <source>
        <dbReference type="SAM" id="MobiDB-lite"/>
    </source>
</evidence>
<feature type="region of interest" description="Disordered" evidence="1">
    <location>
        <begin position="300"/>
        <end position="343"/>
    </location>
</feature>
<keyword evidence="4" id="KW-1185">Reference proteome</keyword>
<comment type="caution">
    <text evidence="3">The sequence shown here is derived from an EMBL/GenBank/DDBJ whole genome shotgun (WGS) entry which is preliminary data.</text>
</comment>
<gene>
    <name evidence="3" type="ORF">DSM106044_01827</name>
</gene>
<dbReference type="RefSeq" id="WP_052430965.1">
    <property type="nucleotide sequence ID" value="NZ_CAUSDN010000106.1"/>
</dbReference>
<feature type="transmembrane region" description="Helical" evidence="2">
    <location>
        <begin position="88"/>
        <end position="106"/>
    </location>
</feature>
<dbReference type="Proteomes" id="UP000306509">
    <property type="component" value="Unassembled WGS sequence"/>
</dbReference>
<feature type="transmembrane region" description="Helical" evidence="2">
    <location>
        <begin position="193"/>
        <end position="210"/>
    </location>
</feature>
<feature type="transmembrane region" description="Helical" evidence="2">
    <location>
        <begin position="112"/>
        <end position="133"/>
    </location>
</feature>
<feature type="transmembrane region" description="Helical" evidence="2">
    <location>
        <begin position="217"/>
        <end position="241"/>
    </location>
</feature>
<feature type="transmembrane region" description="Helical" evidence="2">
    <location>
        <begin position="52"/>
        <end position="76"/>
    </location>
</feature>
<evidence type="ECO:0000313" key="4">
    <source>
        <dbReference type="Proteomes" id="UP000306509"/>
    </source>
</evidence>
<keyword evidence="2" id="KW-0812">Transmembrane</keyword>
<sequence>MGTLLEFKEIIKNFYGKYDSYLVSIGKFLIALCAFMMINIKLGQMHLLNNPVIVIILALVCSFLPLNAIVLFGAAFIIGHLYALSLEAFLIGTGILVVMLLLYFGIAPKESLAIILTPIACGLNIPCAVPLVLGLVRTPFAGIGIAFGTIGFYTVSVLDDKAKGVSATAKDATEAMVQKLTGLLDSILKNPEMIIAIITMLAVIVMVYVIRRMAIKYAWSVAILVGTFIFLISTLMGGMVMGTGKNFLAVILGTAVSAAIGFLVKLFLFEVDYKRTQKVQFEDDDYYYFVKAVPKTMVKPRQKEIRHEEPARKSRNEGSGAAKRPNRVRRGEPGRSDLDIKDY</sequence>
<keyword evidence="2" id="KW-0472">Membrane</keyword>
<evidence type="ECO:0000313" key="3">
    <source>
        <dbReference type="EMBL" id="TLD01274.1"/>
    </source>
</evidence>